<protein>
    <submittedName>
        <fullName evidence="2">Uncharacterized protein</fullName>
    </submittedName>
</protein>
<dbReference type="EMBL" id="FNDJ01000019">
    <property type="protein sequence ID" value="SDK84543.1"/>
    <property type="molecule type" value="Genomic_DNA"/>
</dbReference>
<sequence length="168" mass="18269">MGAQVLAIVRQVTTTKDHVELVAELVRLLETRILDPLEILLASDEHVDPIRARLRVEAEVWAAQLLGPDRERATHTAARLVGALFPGDGPFDPPEPWWRTALGRAVARTSGHPSAAAVSYSTAGAMLGITRQGVHDLVKRGKLDKHPEGGVTTSSIRDRLNRPQESTP</sequence>
<evidence type="ECO:0000256" key="1">
    <source>
        <dbReference type="SAM" id="MobiDB-lite"/>
    </source>
</evidence>
<dbReference type="OrthoDB" id="4546154at2"/>
<evidence type="ECO:0000313" key="2">
    <source>
        <dbReference type="EMBL" id="SDK84543.1"/>
    </source>
</evidence>
<evidence type="ECO:0000313" key="3">
    <source>
        <dbReference type="Proteomes" id="UP000199202"/>
    </source>
</evidence>
<gene>
    <name evidence="2" type="ORF">SAMN05421869_119135</name>
</gene>
<organism evidence="2 3">
    <name type="scientific">Nonomuraea jiangxiensis</name>
    <dbReference type="NCBI Taxonomy" id="633440"/>
    <lineage>
        <taxon>Bacteria</taxon>
        <taxon>Bacillati</taxon>
        <taxon>Actinomycetota</taxon>
        <taxon>Actinomycetes</taxon>
        <taxon>Streptosporangiales</taxon>
        <taxon>Streptosporangiaceae</taxon>
        <taxon>Nonomuraea</taxon>
    </lineage>
</organism>
<feature type="region of interest" description="Disordered" evidence="1">
    <location>
        <begin position="140"/>
        <end position="168"/>
    </location>
</feature>
<keyword evidence="3" id="KW-1185">Reference proteome</keyword>
<reference evidence="2 3" key="1">
    <citation type="submission" date="2016-10" db="EMBL/GenBank/DDBJ databases">
        <authorList>
            <person name="de Groot N.N."/>
        </authorList>
    </citation>
    <scope>NUCLEOTIDE SEQUENCE [LARGE SCALE GENOMIC DNA]</scope>
    <source>
        <strain evidence="2 3">CGMCC 4.6533</strain>
    </source>
</reference>
<accession>A0A1G9F8M5</accession>
<dbReference type="STRING" id="633440.SAMN05421869_119135"/>
<dbReference type="AlphaFoldDB" id="A0A1G9F8M5"/>
<proteinExistence type="predicted"/>
<name>A0A1G9F8M5_9ACTN</name>
<dbReference type="Proteomes" id="UP000199202">
    <property type="component" value="Unassembled WGS sequence"/>
</dbReference>